<sequence>VGEQKQYGNIKESDPIINEYLKKCMERNVSVKSISYLDEQYKYMVLGMYLIYTNMKRNR</sequence>
<name>A0A2I2L360_9VIRU</name>
<reference evidence="1" key="1">
    <citation type="submission" date="2017-08" db="EMBL/GenBank/DDBJ databases">
        <authorList>
            <consortium name="Urmite Genomes"/>
        </authorList>
    </citation>
    <scope>NUCLEOTIDE SEQUENCE [LARGE SCALE GENOMIC DNA]</scope>
    <source>
        <strain evidence="1">IHUMI-LCC2</strain>
    </source>
</reference>
<organism evidence="1">
    <name type="scientific">Orpheovirus IHUMI-LCC2</name>
    <dbReference type="NCBI Taxonomy" id="2023057"/>
    <lineage>
        <taxon>Viruses</taxon>
        <taxon>Varidnaviria</taxon>
        <taxon>Bamfordvirae</taxon>
        <taxon>Nucleocytoviricota</taxon>
        <taxon>Megaviricetes</taxon>
        <taxon>Pimascovirales</taxon>
        <taxon>Ocovirineae</taxon>
        <taxon>Orpheoviridae</taxon>
        <taxon>Alphaorpheovirus</taxon>
        <taxon>Alphaorpheovirus massiliense</taxon>
    </lineage>
</organism>
<keyword evidence="2" id="KW-1185">Reference proteome</keyword>
<dbReference type="GeneID" id="35382418"/>
<evidence type="ECO:0000313" key="2">
    <source>
        <dbReference type="Proteomes" id="UP000236316"/>
    </source>
</evidence>
<protein>
    <submittedName>
        <fullName evidence="1">Uncharacterized protein</fullName>
    </submittedName>
</protein>
<dbReference type="KEGG" id="vg:35382418"/>
<dbReference type="EMBL" id="LT906555">
    <property type="protein sequence ID" value="SNW61966.1"/>
    <property type="molecule type" value="Genomic_DNA"/>
</dbReference>
<dbReference type="RefSeq" id="YP_009448268.1">
    <property type="nucleotide sequence ID" value="NC_036594.1"/>
</dbReference>
<feature type="non-terminal residue" evidence="1">
    <location>
        <position position="1"/>
    </location>
</feature>
<accession>A0A2I2L360</accession>
<proteinExistence type="predicted"/>
<evidence type="ECO:0000313" key="1">
    <source>
        <dbReference type="EMBL" id="SNW61966.1"/>
    </source>
</evidence>
<dbReference type="Proteomes" id="UP000236316">
    <property type="component" value="Segment"/>
</dbReference>
<gene>
    <name evidence="1" type="ORF">ORPV_62</name>
</gene>